<dbReference type="EMBL" id="JAAAHY010000075">
    <property type="protein sequence ID" value="KAF9967488.1"/>
    <property type="molecule type" value="Genomic_DNA"/>
</dbReference>
<gene>
    <name evidence="2" type="ORF">BGZ70_009327</name>
</gene>
<dbReference type="InterPro" id="IPR039169">
    <property type="entry name" value="Abitram"/>
</dbReference>
<reference evidence="2" key="1">
    <citation type="journal article" date="2020" name="Fungal Divers.">
        <title>Resolving the Mortierellaceae phylogeny through synthesis of multi-gene phylogenetics and phylogenomics.</title>
        <authorList>
            <person name="Vandepol N."/>
            <person name="Liber J."/>
            <person name="Desiro A."/>
            <person name="Na H."/>
            <person name="Kennedy M."/>
            <person name="Barry K."/>
            <person name="Grigoriev I.V."/>
            <person name="Miller A.N."/>
            <person name="O'Donnell K."/>
            <person name="Stajich J.E."/>
            <person name="Bonito G."/>
        </authorList>
    </citation>
    <scope>NUCLEOTIDE SEQUENCE</scope>
    <source>
        <strain evidence="2">CK1249</strain>
    </source>
</reference>
<evidence type="ECO:0000256" key="1">
    <source>
        <dbReference type="SAM" id="MobiDB-lite"/>
    </source>
</evidence>
<dbReference type="PANTHER" id="PTHR13651">
    <property type="entry name" value="PROTEIN ABITRAM"/>
    <property type="match status" value="1"/>
</dbReference>
<dbReference type="AlphaFoldDB" id="A0A9P6M6G2"/>
<dbReference type="Proteomes" id="UP000738359">
    <property type="component" value="Unassembled WGS sequence"/>
</dbReference>
<proteinExistence type="predicted"/>
<feature type="compositionally biased region" description="Polar residues" evidence="1">
    <location>
        <begin position="218"/>
        <end position="228"/>
    </location>
</feature>
<dbReference type="GO" id="GO:0005634">
    <property type="term" value="C:nucleus"/>
    <property type="evidence" value="ECO:0007669"/>
    <property type="project" value="TreeGrafter"/>
</dbReference>
<feature type="compositionally biased region" description="Polar residues" evidence="1">
    <location>
        <begin position="175"/>
        <end position="186"/>
    </location>
</feature>
<feature type="region of interest" description="Disordered" evidence="1">
    <location>
        <begin position="157"/>
        <end position="233"/>
    </location>
</feature>
<evidence type="ECO:0000313" key="3">
    <source>
        <dbReference type="Proteomes" id="UP000738359"/>
    </source>
</evidence>
<sequence>MDEHAPIVYDVTPYNEETSTWNVDPSAYLLRYYTKYYFLETDGKSLKNVPASSVEPAASQSVPKIIDHETGLEVLRGDQFVYQSPNKLCVTGLAPTHPLIAQPDRYKVLSIRFDHKIQSALPQPTAIPANSKKQPPPPCQPETVICKVEALDLKELERSKTAQENTEKEIVGASERTSTTPSGSILASSAEASAEASSTSSPSSSSSSSAAAAAAEVPTTTTKTSRSKNAPAEHSIDPTRVIFVVRSAISGHVIELNERLMKRATPIITDADIIKTLLEKASTHGFVAVIRPKIDNTEIALKDLCTMDKYNAMRQTADDEKVLSENVE</sequence>
<comment type="caution">
    <text evidence="2">The sequence shown here is derived from an EMBL/GenBank/DDBJ whole genome shotgun (WGS) entry which is preliminary data.</text>
</comment>
<accession>A0A9P6M6G2</accession>
<keyword evidence="3" id="KW-1185">Reference proteome</keyword>
<organism evidence="2 3">
    <name type="scientific">Mortierella alpina</name>
    <name type="common">Oleaginous fungus</name>
    <name type="synonym">Mortierella renispora</name>
    <dbReference type="NCBI Taxonomy" id="64518"/>
    <lineage>
        <taxon>Eukaryota</taxon>
        <taxon>Fungi</taxon>
        <taxon>Fungi incertae sedis</taxon>
        <taxon>Mucoromycota</taxon>
        <taxon>Mortierellomycotina</taxon>
        <taxon>Mortierellomycetes</taxon>
        <taxon>Mortierellales</taxon>
        <taxon>Mortierellaceae</taxon>
        <taxon>Mortierella</taxon>
    </lineage>
</organism>
<name>A0A9P6M6G2_MORAP</name>
<feature type="compositionally biased region" description="Basic and acidic residues" evidence="1">
    <location>
        <begin position="157"/>
        <end position="170"/>
    </location>
</feature>
<feature type="compositionally biased region" description="Low complexity" evidence="1">
    <location>
        <begin position="187"/>
        <end position="216"/>
    </location>
</feature>
<dbReference type="PANTHER" id="PTHR13651:SF0">
    <property type="entry name" value="PROTEIN ABITRAM"/>
    <property type="match status" value="1"/>
</dbReference>
<evidence type="ECO:0000313" key="2">
    <source>
        <dbReference type="EMBL" id="KAF9967488.1"/>
    </source>
</evidence>
<dbReference type="OrthoDB" id="48130at2759"/>
<protein>
    <submittedName>
        <fullName evidence="2">Uncharacterized protein</fullName>
    </submittedName>
</protein>